<dbReference type="SUPFAM" id="SSF54060">
    <property type="entry name" value="His-Me finger endonucleases"/>
    <property type="match status" value="1"/>
</dbReference>
<evidence type="ECO:0000256" key="1">
    <source>
        <dbReference type="SAM" id="MobiDB-lite"/>
    </source>
</evidence>
<name>A0A0F9KUW7_9ZZZZ</name>
<feature type="region of interest" description="Disordered" evidence="1">
    <location>
        <begin position="48"/>
        <end position="71"/>
    </location>
</feature>
<sequence length="115" mass="12950">GQKDTKRRAHRIMWEIVFGPIPEGLHVLHKCDNPPCCRPSHLFLGTQADNNADRDAKGRNNQASGEQHGSAKLTWGQVNAIRADSRIRRLIATDYGVSKSTITRIKKHILWKEAS</sequence>
<dbReference type="AlphaFoldDB" id="A0A0F9KUW7"/>
<proteinExistence type="predicted"/>
<dbReference type="EMBL" id="LAZR01007303">
    <property type="protein sequence ID" value="KKM86124.1"/>
    <property type="molecule type" value="Genomic_DNA"/>
</dbReference>
<gene>
    <name evidence="3" type="ORF">LCGC14_1282210</name>
</gene>
<dbReference type="Gene3D" id="3.90.75.10">
    <property type="entry name" value="Homing Intron 3 (I-ppo) Encoded Endonuclease, Chain A"/>
    <property type="match status" value="1"/>
</dbReference>
<dbReference type="GO" id="GO:0004519">
    <property type="term" value="F:endonuclease activity"/>
    <property type="evidence" value="ECO:0007669"/>
    <property type="project" value="InterPro"/>
</dbReference>
<evidence type="ECO:0000259" key="2">
    <source>
        <dbReference type="Pfam" id="PF13392"/>
    </source>
</evidence>
<protein>
    <recommendedName>
        <fullName evidence="2">HNH nuclease domain-containing protein</fullName>
    </recommendedName>
</protein>
<reference evidence="3" key="1">
    <citation type="journal article" date="2015" name="Nature">
        <title>Complex archaea that bridge the gap between prokaryotes and eukaryotes.</title>
        <authorList>
            <person name="Spang A."/>
            <person name="Saw J.H."/>
            <person name="Jorgensen S.L."/>
            <person name="Zaremba-Niedzwiedzka K."/>
            <person name="Martijn J."/>
            <person name="Lind A.E."/>
            <person name="van Eijk R."/>
            <person name="Schleper C."/>
            <person name="Guy L."/>
            <person name="Ettema T.J."/>
        </authorList>
    </citation>
    <scope>NUCLEOTIDE SEQUENCE</scope>
</reference>
<dbReference type="Pfam" id="PF13392">
    <property type="entry name" value="HNH_3"/>
    <property type="match status" value="1"/>
</dbReference>
<organism evidence="3">
    <name type="scientific">marine sediment metagenome</name>
    <dbReference type="NCBI Taxonomy" id="412755"/>
    <lineage>
        <taxon>unclassified sequences</taxon>
        <taxon>metagenomes</taxon>
        <taxon>ecological metagenomes</taxon>
    </lineage>
</organism>
<feature type="non-terminal residue" evidence="3">
    <location>
        <position position="1"/>
    </location>
</feature>
<dbReference type="InterPro" id="IPR003615">
    <property type="entry name" value="HNH_nuc"/>
</dbReference>
<feature type="domain" description="HNH nuclease" evidence="2">
    <location>
        <begin position="8"/>
        <end position="51"/>
    </location>
</feature>
<comment type="caution">
    <text evidence="3">The sequence shown here is derived from an EMBL/GenBank/DDBJ whole genome shotgun (WGS) entry which is preliminary data.</text>
</comment>
<accession>A0A0F9KUW7</accession>
<evidence type="ECO:0000313" key="3">
    <source>
        <dbReference type="EMBL" id="KKM86124.1"/>
    </source>
</evidence>
<dbReference type="InterPro" id="IPR044925">
    <property type="entry name" value="His-Me_finger_sf"/>
</dbReference>
<dbReference type="InterPro" id="IPR044930">
    <property type="entry name" value="Homing_endonuclease_His-Me"/>
</dbReference>